<feature type="signal peptide" evidence="2">
    <location>
        <begin position="1"/>
        <end position="17"/>
    </location>
</feature>
<keyword evidence="2" id="KW-0732">Signal</keyword>
<dbReference type="AlphaFoldDB" id="A0A368UYH7"/>
<evidence type="ECO:0000313" key="3">
    <source>
        <dbReference type="EMBL" id="RCW32474.1"/>
    </source>
</evidence>
<evidence type="ECO:0000313" key="4">
    <source>
        <dbReference type="Proteomes" id="UP000252733"/>
    </source>
</evidence>
<protein>
    <recommendedName>
        <fullName evidence="5">GH26 domain-containing protein</fullName>
    </recommendedName>
</protein>
<dbReference type="RefSeq" id="WP_114437266.1">
    <property type="nucleotide sequence ID" value="NZ_QPIZ01000015.1"/>
</dbReference>
<feature type="chain" id="PRO_5016671177" description="GH26 domain-containing protein" evidence="2">
    <location>
        <begin position="18"/>
        <end position="368"/>
    </location>
</feature>
<proteinExistence type="predicted"/>
<feature type="compositionally biased region" description="Acidic residues" evidence="1">
    <location>
        <begin position="45"/>
        <end position="60"/>
    </location>
</feature>
<dbReference type="Proteomes" id="UP000252733">
    <property type="component" value="Unassembled WGS sequence"/>
</dbReference>
<dbReference type="PROSITE" id="PS51257">
    <property type="entry name" value="PROKAR_LIPOPROTEIN"/>
    <property type="match status" value="1"/>
</dbReference>
<evidence type="ECO:0000256" key="1">
    <source>
        <dbReference type="SAM" id="MobiDB-lite"/>
    </source>
</evidence>
<keyword evidence="4" id="KW-1185">Reference proteome</keyword>
<dbReference type="EMBL" id="QPIZ01000015">
    <property type="protein sequence ID" value="RCW32474.1"/>
    <property type="molecule type" value="Genomic_DNA"/>
</dbReference>
<name>A0A368UYH7_9BACT</name>
<evidence type="ECO:0008006" key="5">
    <source>
        <dbReference type="Google" id="ProtNLM"/>
    </source>
</evidence>
<sequence>MRYLTFLLISTIFSVAACTSDQTEEPAIQGSPKEEINDEQASGEKEDEDPEENEDETVWENDEKSSSVPTYIADHTIATEEVLRGIPVQYIDYARENFHIAYQHTSHGTHVSRGVFGLPDYKEGDDQRFGVSLNKQEAGKLTFYDYALQTYAADGETATDLSADETGFIQATRNFLDDPDNAHVNVIMWSWCDIAGHDVSGNYLPGMTSLISEYGEGGSKIGTAEGQRQNAVFFIFMTGHANANNNIGDGKPANQAELINNYCLENEQYCLDYYSIDSHDMEGNYWEDASDDGYSTRYDGNFYKDWQNSHSVGAGYWENKEAPDGDVMYGAHNTQHITANRKAIAFWWILARLAGWDGTPGYYTGIDM</sequence>
<reference evidence="3 4" key="1">
    <citation type="submission" date="2018-07" db="EMBL/GenBank/DDBJ databases">
        <title>Freshwater and sediment microbial communities from various areas in North America, analyzing microbe dynamics in response to fracking.</title>
        <authorList>
            <person name="Lamendella R."/>
        </authorList>
    </citation>
    <scope>NUCLEOTIDE SEQUENCE [LARGE SCALE GENOMIC DNA]</scope>
    <source>
        <strain evidence="3 4">160A</strain>
    </source>
</reference>
<organism evidence="3 4">
    <name type="scientific">Marinilabilia salmonicolor</name>
    <dbReference type="NCBI Taxonomy" id="989"/>
    <lineage>
        <taxon>Bacteria</taxon>
        <taxon>Pseudomonadati</taxon>
        <taxon>Bacteroidota</taxon>
        <taxon>Bacteroidia</taxon>
        <taxon>Marinilabiliales</taxon>
        <taxon>Marinilabiliaceae</taxon>
        <taxon>Marinilabilia</taxon>
    </lineage>
</organism>
<accession>A0A368UYH7</accession>
<evidence type="ECO:0000256" key="2">
    <source>
        <dbReference type="SAM" id="SignalP"/>
    </source>
</evidence>
<gene>
    <name evidence="3" type="ORF">DFO77_11519</name>
</gene>
<feature type="region of interest" description="Disordered" evidence="1">
    <location>
        <begin position="20"/>
        <end position="67"/>
    </location>
</feature>
<comment type="caution">
    <text evidence="3">The sequence shown here is derived from an EMBL/GenBank/DDBJ whole genome shotgun (WGS) entry which is preliminary data.</text>
</comment>